<evidence type="ECO:0000313" key="1">
    <source>
        <dbReference type="EMBL" id="RMI27933.1"/>
    </source>
</evidence>
<dbReference type="SUPFAM" id="SSF53474">
    <property type="entry name" value="alpha/beta-Hydrolases"/>
    <property type="match status" value="1"/>
</dbReference>
<gene>
    <name evidence="1" type="ORF">EBN03_32380</name>
</gene>
<dbReference type="OrthoDB" id="4158640at2"/>
<protein>
    <submittedName>
        <fullName evidence="1">Alpha/beta hydrolase</fullName>
    </submittedName>
</protein>
<name>A0A3M2KUN8_9NOCA</name>
<dbReference type="Proteomes" id="UP000279275">
    <property type="component" value="Unassembled WGS sequence"/>
</dbReference>
<dbReference type="GO" id="GO:0016787">
    <property type="term" value="F:hydrolase activity"/>
    <property type="evidence" value="ECO:0007669"/>
    <property type="project" value="UniProtKB-KW"/>
</dbReference>
<reference evidence="1 2" key="1">
    <citation type="submission" date="2018-10" db="EMBL/GenBank/DDBJ databases">
        <title>Isolation from cow dung.</title>
        <authorList>
            <person name="Ling L."/>
        </authorList>
    </citation>
    <scope>NUCLEOTIDE SEQUENCE [LARGE SCALE GENOMIC DNA]</scope>
    <source>
        <strain evidence="1 2">NEAU-LL90</strain>
    </source>
</reference>
<sequence length="249" mass="26700">MNLTAATTHDGVVERAFTLGDVTGVLWSPETPTADAPLILMGHTGGLHKKSPGLVARARNFVTGYGYTVAAIDAPGHGDRPRDERDQQWVAEMSAARAAGESMRRVITDYNASLAERAVPEWQATIDALQALPEVGAGPIGYAGTTLGTAIGLMLTAVESRIRVAEFGPVFVYEALLESARKLTIPVRFQLAWDDPEIDRELGLELFGACGSADKALHAFPGAHQRIPRTEIDISARFFARHLRGDAAA</sequence>
<evidence type="ECO:0000313" key="2">
    <source>
        <dbReference type="Proteomes" id="UP000279275"/>
    </source>
</evidence>
<dbReference type="EMBL" id="RFFH01000028">
    <property type="protein sequence ID" value="RMI27933.1"/>
    <property type="molecule type" value="Genomic_DNA"/>
</dbReference>
<keyword evidence="2" id="KW-1185">Reference proteome</keyword>
<dbReference type="Gene3D" id="3.40.50.1820">
    <property type="entry name" value="alpha/beta hydrolase"/>
    <property type="match status" value="1"/>
</dbReference>
<dbReference type="InterPro" id="IPR029058">
    <property type="entry name" value="AB_hydrolase_fold"/>
</dbReference>
<accession>A0A3M2KUN8</accession>
<proteinExistence type="predicted"/>
<dbReference type="AlphaFoldDB" id="A0A3M2KUN8"/>
<keyword evidence="1" id="KW-0378">Hydrolase</keyword>
<dbReference type="RefSeq" id="WP_122191977.1">
    <property type="nucleotide sequence ID" value="NZ_RFFH01000028.1"/>
</dbReference>
<comment type="caution">
    <text evidence="1">The sequence shown here is derived from an EMBL/GenBank/DDBJ whole genome shotgun (WGS) entry which is preliminary data.</text>
</comment>
<organism evidence="1 2">
    <name type="scientific">Nocardia stercoris</name>
    <dbReference type="NCBI Taxonomy" id="2483361"/>
    <lineage>
        <taxon>Bacteria</taxon>
        <taxon>Bacillati</taxon>
        <taxon>Actinomycetota</taxon>
        <taxon>Actinomycetes</taxon>
        <taxon>Mycobacteriales</taxon>
        <taxon>Nocardiaceae</taxon>
        <taxon>Nocardia</taxon>
    </lineage>
</organism>